<dbReference type="Gene3D" id="3.30.70.20">
    <property type="match status" value="1"/>
</dbReference>
<dbReference type="Gene3D" id="3.20.20.70">
    <property type="entry name" value="Aldolase class I"/>
    <property type="match status" value="1"/>
</dbReference>
<evidence type="ECO:0000256" key="4">
    <source>
        <dbReference type="ARBA" id="ARBA00022691"/>
    </source>
</evidence>
<dbReference type="InterPro" id="IPR034457">
    <property type="entry name" value="Organic_radical-activating"/>
</dbReference>
<dbReference type="InterPro" id="IPR012839">
    <property type="entry name" value="Organic_radical_activase"/>
</dbReference>
<dbReference type="PIRSF" id="PIRSF000371">
    <property type="entry name" value="PFL_act_enz"/>
    <property type="match status" value="1"/>
</dbReference>
<evidence type="ECO:0000313" key="12">
    <source>
        <dbReference type="Proteomes" id="UP000322940"/>
    </source>
</evidence>
<name>A0A5B3GUH9_9BACT</name>
<protein>
    <submittedName>
        <fullName evidence="11">Glycyl-radical enzyme activating protein</fullName>
    </submittedName>
</protein>
<dbReference type="PANTHER" id="PTHR30352">
    <property type="entry name" value="PYRUVATE FORMATE-LYASE-ACTIVATING ENZYME"/>
    <property type="match status" value="1"/>
</dbReference>
<dbReference type="RefSeq" id="WP_018697094.1">
    <property type="nucleotide sequence ID" value="NZ_AP025562.1"/>
</dbReference>
<dbReference type="SUPFAM" id="SSF54862">
    <property type="entry name" value="4Fe-4S ferredoxins"/>
    <property type="match status" value="1"/>
</dbReference>
<feature type="domain" description="4Fe-4S ferredoxin-type" evidence="9">
    <location>
        <begin position="45"/>
        <end position="70"/>
    </location>
</feature>
<dbReference type="PROSITE" id="PS01087">
    <property type="entry name" value="RADICAL_ACTIVATING"/>
    <property type="match status" value="1"/>
</dbReference>
<dbReference type="CDD" id="cd01335">
    <property type="entry name" value="Radical_SAM"/>
    <property type="match status" value="1"/>
</dbReference>
<comment type="cofactor">
    <cofactor evidence="1">
        <name>[4Fe-4S] cluster</name>
        <dbReference type="ChEBI" id="CHEBI:49883"/>
    </cofactor>
</comment>
<evidence type="ECO:0000256" key="7">
    <source>
        <dbReference type="ARBA" id="ARBA00023004"/>
    </source>
</evidence>
<dbReference type="GO" id="GO:0046872">
    <property type="term" value="F:metal ion binding"/>
    <property type="evidence" value="ECO:0007669"/>
    <property type="project" value="UniProtKB-KW"/>
</dbReference>
<dbReference type="InterPro" id="IPR007197">
    <property type="entry name" value="rSAM"/>
</dbReference>
<dbReference type="InterPro" id="IPR017900">
    <property type="entry name" value="4Fe4S_Fe_S_CS"/>
</dbReference>
<keyword evidence="8" id="KW-0411">Iron-sulfur</keyword>
<dbReference type="SFLD" id="SFLDS00029">
    <property type="entry name" value="Radical_SAM"/>
    <property type="match status" value="1"/>
</dbReference>
<sequence>MKGIITTIQRMSIHDGPGIRSTLFLKGCDLRCAWCHNPETWSKHRQLQYIASKCIRCGTCIAACDQKALRAGERLVIDRAGCNRCGKCTEVCPTGAMSWIGREVSADEVVRELSADKIFFRTSGGGVTLSGGEPLLQAGFAREVLGGCLAQGIHTAVESNLTENWDVVETFLPLVKLWMCDLKLADPELHRRWTGQGNGRIISNLRQLADKGVPIIVRTPVVPGVNDTAEAIDALCRIISGLGGNVAYELLGFHPLGFGKFDDLGMTNPMAGTGALDGSILEELKKIPRRYGIKSKL</sequence>
<dbReference type="InterPro" id="IPR001989">
    <property type="entry name" value="Radical_activat_CS"/>
</dbReference>
<dbReference type="InterPro" id="IPR040074">
    <property type="entry name" value="BssD/PflA/YjjW"/>
</dbReference>
<feature type="domain" description="Radical SAM core" evidence="10">
    <location>
        <begin position="14"/>
        <end position="294"/>
    </location>
</feature>
<dbReference type="Pfam" id="PF04055">
    <property type="entry name" value="Radical_SAM"/>
    <property type="match status" value="1"/>
</dbReference>
<keyword evidence="7" id="KW-0408">Iron</keyword>
<dbReference type="InterPro" id="IPR013785">
    <property type="entry name" value="Aldolase_TIM"/>
</dbReference>
<dbReference type="InterPro" id="IPR017896">
    <property type="entry name" value="4Fe4S_Fe-S-bd"/>
</dbReference>
<dbReference type="SUPFAM" id="SSF102114">
    <property type="entry name" value="Radical SAM enzymes"/>
    <property type="match status" value="1"/>
</dbReference>
<proteinExistence type="inferred from homology"/>
<dbReference type="SFLD" id="SFLDG01066">
    <property type="entry name" value="organic_radical-activating_enz"/>
    <property type="match status" value="1"/>
</dbReference>
<evidence type="ECO:0000256" key="2">
    <source>
        <dbReference type="ARBA" id="ARBA00009777"/>
    </source>
</evidence>
<keyword evidence="3" id="KW-0004">4Fe-4S</keyword>
<evidence type="ECO:0000256" key="1">
    <source>
        <dbReference type="ARBA" id="ARBA00001966"/>
    </source>
</evidence>
<feature type="domain" description="4Fe-4S ferredoxin-type" evidence="9">
    <location>
        <begin position="73"/>
        <end position="102"/>
    </location>
</feature>
<dbReference type="Proteomes" id="UP000322940">
    <property type="component" value="Unassembled WGS sequence"/>
</dbReference>
<dbReference type="EMBL" id="VVXH01000011">
    <property type="protein sequence ID" value="KAA2377294.1"/>
    <property type="molecule type" value="Genomic_DNA"/>
</dbReference>
<dbReference type="InterPro" id="IPR058240">
    <property type="entry name" value="rSAM_sf"/>
</dbReference>
<evidence type="ECO:0000313" key="11">
    <source>
        <dbReference type="EMBL" id="KAA2377294.1"/>
    </source>
</evidence>
<reference evidence="11 12" key="1">
    <citation type="journal article" date="2019" name="Nat. Med.">
        <title>A library of human gut bacterial isolates paired with longitudinal multiomics data enables mechanistic microbiome research.</title>
        <authorList>
            <person name="Poyet M."/>
            <person name="Groussin M."/>
            <person name="Gibbons S.M."/>
            <person name="Avila-Pacheco J."/>
            <person name="Jiang X."/>
            <person name="Kearney S.M."/>
            <person name="Perrotta A.R."/>
            <person name="Berdy B."/>
            <person name="Zhao S."/>
            <person name="Lieberman T.D."/>
            <person name="Swanson P.K."/>
            <person name="Smith M."/>
            <person name="Roesemann S."/>
            <person name="Alexander J.E."/>
            <person name="Rich S.A."/>
            <person name="Livny J."/>
            <person name="Vlamakis H."/>
            <person name="Clish C."/>
            <person name="Bullock K."/>
            <person name="Deik A."/>
            <person name="Scott J."/>
            <person name="Pierce K.A."/>
            <person name="Xavier R.J."/>
            <person name="Alm E.J."/>
        </authorList>
    </citation>
    <scope>NUCLEOTIDE SEQUENCE [LARGE SCALE GENOMIC DNA]</scope>
    <source>
        <strain evidence="11 12">BIOML-A266</strain>
    </source>
</reference>
<dbReference type="PROSITE" id="PS00198">
    <property type="entry name" value="4FE4S_FER_1"/>
    <property type="match status" value="1"/>
</dbReference>
<comment type="caution">
    <text evidence="11">The sequence shown here is derived from an EMBL/GenBank/DDBJ whole genome shotgun (WGS) entry which is preliminary data.</text>
</comment>
<dbReference type="PROSITE" id="PS51918">
    <property type="entry name" value="RADICAL_SAM"/>
    <property type="match status" value="1"/>
</dbReference>
<evidence type="ECO:0000259" key="10">
    <source>
        <dbReference type="PROSITE" id="PS51918"/>
    </source>
</evidence>
<keyword evidence="4" id="KW-0949">S-adenosyl-L-methionine</keyword>
<evidence type="ECO:0000256" key="8">
    <source>
        <dbReference type="ARBA" id="ARBA00023014"/>
    </source>
</evidence>
<evidence type="ECO:0000256" key="3">
    <source>
        <dbReference type="ARBA" id="ARBA00022485"/>
    </source>
</evidence>
<dbReference type="PANTHER" id="PTHR30352:SF4">
    <property type="entry name" value="PYRUVATE FORMATE-LYASE 2-ACTIVATING ENZYME"/>
    <property type="match status" value="1"/>
</dbReference>
<evidence type="ECO:0000259" key="9">
    <source>
        <dbReference type="PROSITE" id="PS51379"/>
    </source>
</evidence>
<comment type="similarity">
    <text evidence="2">Belongs to the organic radical-activating enzymes family.</text>
</comment>
<evidence type="ECO:0000256" key="6">
    <source>
        <dbReference type="ARBA" id="ARBA00023002"/>
    </source>
</evidence>
<keyword evidence="5" id="KW-0479">Metal-binding</keyword>
<gene>
    <name evidence="11" type="ORF">F2Y10_11575</name>
</gene>
<dbReference type="Pfam" id="PF00037">
    <property type="entry name" value="Fer4"/>
    <property type="match status" value="2"/>
</dbReference>
<dbReference type="GO" id="GO:0051539">
    <property type="term" value="F:4 iron, 4 sulfur cluster binding"/>
    <property type="evidence" value="ECO:0007669"/>
    <property type="project" value="UniProtKB-KW"/>
</dbReference>
<keyword evidence="6" id="KW-0560">Oxidoreductase</keyword>
<dbReference type="AlphaFoldDB" id="A0A5B3GUH9"/>
<dbReference type="NCBIfam" id="TIGR02494">
    <property type="entry name" value="PFLE_PFLC"/>
    <property type="match status" value="1"/>
</dbReference>
<dbReference type="PROSITE" id="PS51379">
    <property type="entry name" value="4FE4S_FER_2"/>
    <property type="match status" value="2"/>
</dbReference>
<dbReference type="GO" id="GO:0016491">
    <property type="term" value="F:oxidoreductase activity"/>
    <property type="evidence" value="ECO:0007669"/>
    <property type="project" value="UniProtKB-KW"/>
</dbReference>
<accession>A0A5B3GUH9</accession>
<evidence type="ECO:0000256" key="5">
    <source>
        <dbReference type="ARBA" id="ARBA00022723"/>
    </source>
</evidence>
<dbReference type="SFLD" id="SFLDG01118">
    <property type="entry name" value="activating_enzymes__group_2"/>
    <property type="match status" value="1"/>
</dbReference>
<organism evidence="11 12">
    <name type="scientific">Alistipes onderdonkii</name>
    <dbReference type="NCBI Taxonomy" id="328813"/>
    <lineage>
        <taxon>Bacteria</taxon>
        <taxon>Pseudomonadati</taxon>
        <taxon>Bacteroidota</taxon>
        <taxon>Bacteroidia</taxon>
        <taxon>Bacteroidales</taxon>
        <taxon>Rikenellaceae</taxon>
        <taxon>Alistipes</taxon>
    </lineage>
</organism>